<gene>
    <name evidence="1" type="ORF">PSYICH_LOCUS2362</name>
</gene>
<sequence length="808" mass="93030">MELTSDLIAIQSILANLIKNTGDFTRVNYKGGNEDIIMTVMIEIQTFLKSKNYITKDNKPNEMFNKELEDIVLFLALNTTFKTSLTLDDYSHLLNITPPLSKCLFVNVVYGLDLCKYYCNVIDIFPIKFSVQLLDEVLQCLKKSTPNVQLVYTNMFLKAAAKKLVNTSYCTEVEDDIDSLCEVSNMILFNLSGINSDQLKNLNQDKIYKHMGFCLLTLFELLLQCDKNCLSLKKFITYVIKTCSAIIQNVTLNVFCTWAEINIDDEILQIAVANKAYLVLQTYQKYPEASELISMLGILARKPKSLTEQIYEADINTIIKKINKKDQDQTSWFRALLKTQIFENKKALECVRTWSHLCNENDVSVLLNWCIKLHTEESVSVFIRCASNLTLEELKIVATSHFYKNKFLNLATTDVEENLTRMLNKFKEDADMENDLTKDVLILFIQQPEVVLSYLYKECLKNNFYLKILTGTFDSIKEIVKIIDMGSNVFLNVARDNAPNSNNLNNYIELLKTLNEIHYFTNDDILLKILNSMLNKCYCDKLLEELDLVLQMFLGISLPLPLTEDTLELTKSFLNIMNEFRCKFLNFVGIKQQIAKHTVDICCDICKPTYCLEMEIHIDNEDDFTRYYKLSMISGREKSIFQSLCTDFNINNYGNCLNTLLKVLPPAVNREWLEITQEIIHLYGNDKCLELLTDTIILLSQLVETQDVDQNKSIFMALKYAIQNYGLAIQQKFLLNSELDTEISINKQICRLLAKLPASIKEEEGLSLVNVLTDRSLKALAKDKDFLCQLIIIKNNRICQVLAQKIKE</sequence>
<evidence type="ECO:0000313" key="1">
    <source>
        <dbReference type="EMBL" id="CAH1100977.1"/>
    </source>
</evidence>
<protein>
    <submittedName>
        <fullName evidence="1">Uncharacterized protein</fullName>
    </submittedName>
</protein>
<name>A0A9P0CCE8_9CUCU</name>
<dbReference type="Proteomes" id="UP001153636">
    <property type="component" value="Chromosome 11"/>
</dbReference>
<dbReference type="EMBL" id="OV651823">
    <property type="protein sequence ID" value="CAH1100977.1"/>
    <property type="molecule type" value="Genomic_DNA"/>
</dbReference>
<reference evidence="1" key="1">
    <citation type="submission" date="2022-01" db="EMBL/GenBank/DDBJ databases">
        <authorList>
            <person name="King R."/>
        </authorList>
    </citation>
    <scope>NUCLEOTIDE SEQUENCE</scope>
</reference>
<evidence type="ECO:0000313" key="2">
    <source>
        <dbReference type="Proteomes" id="UP001153636"/>
    </source>
</evidence>
<dbReference type="OrthoDB" id="6588253at2759"/>
<dbReference type="AlphaFoldDB" id="A0A9P0CCE8"/>
<accession>A0A9P0CCE8</accession>
<organism evidence="1 2">
    <name type="scientific">Psylliodes chrysocephalus</name>
    <dbReference type="NCBI Taxonomy" id="3402493"/>
    <lineage>
        <taxon>Eukaryota</taxon>
        <taxon>Metazoa</taxon>
        <taxon>Ecdysozoa</taxon>
        <taxon>Arthropoda</taxon>
        <taxon>Hexapoda</taxon>
        <taxon>Insecta</taxon>
        <taxon>Pterygota</taxon>
        <taxon>Neoptera</taxon>
        <taxon>Endopterygota</taxon>
        <taxon>Coleoptera</taxon>
        <taxon>Polyphaga</taxon>
        <taxon>Cucujiformia</taxon>
        <taxon>Chrysomeloidea</taxon>
        <taxon>Chrysomelidae</taxon>
        <taxon>Galerucinae</taxon>
        <taxon>Alticini</taxon>
        <taxon>Psylliodes</taxon>
    </lineage>
</organism>
<keyword evidence="2" id="KW-1185">Reference proteome</keyword>
<proteinExistence type="predicted"/>